<dbReference type="GO" id="GO:0003723">
    <property type="term" value="F:RNA binding"/>
    <property type="evidence" value="ECO:0007669"/>
    <property type="project" value="UniProtKB-KW"/>
</dbReference>
<evidence type="ECO:0000256" key="1">
    <source>
        <dbReference type="ARBA" id="ARBA00012552"/>
    </source>
</evidence>
<evidence type="ECO:0000256" key="7">
    <source>
        <dbReference type="ARBA" id="ARBA00022833"/>
    </source>
</evidence>
<dbReference type="PANTHER" id="PTHR47958">
    <property type="entry name" value="ATP-DEPENDENT RNA HELICASE DBP3"/>
    <property type="match status" value="1"/>
</dbReference>
<dbReference type="SMART" id="SM00490">
    <property type="entry name" value="HELICc"/>
    <property type="match status" value="1"/>
</dbReference>
<keyword evidence="3" id="KW-0547">Nucleotide-binding</keyword>
<organism evidence="19">
    <name type="scientific">Dunaliella tertiolecta</name>
    <name type="common">Green alga</name>
    <dbReference type="NCBI Taxonomy" id="3047"/>
    <lineage>
        <taxon>Eukaryota</taxon>
        <taxon>Viridiplantae</taxon>
        <taxon>Chlorophyta</taxon>
        <taxon>core chlorophytes</taxon>
        <taxon>Chlorophyceae</taxon>
        <taxon>CS clade</taxon>
        <taxon>Chlamydomonadales</taxon>
        <taxon>Dunaliellaceae</taxon>
        <taxon>Dunaliella</taxon>
    </lineage>
</organism>
<evidence type="ECO:0000256" key="5">
    <source>
        <dbReference type="ARBA" id="ARBA00022801"/>
    </source>
</evidence>
<reference evidence="19" key="1">
    <citation type="submission" date="2021-01" db="EMBL/GenBank/DDBJ databases">
        <authorList>
            <person name="Corre E."/>
            <person name="Pelletier E."/>
            <person name="Niang G."/>
            <person name="Scheremetjew M."/>
            <person name="Finn R."/>
            <person name="Kale V."/>
            <person name="Holt S."/>
            <person name="Cochrane G."/>
            <person name="Meng A."/>
            <person name="Brown T."/>
            <person name="Cohen L."/>
        </authorList>
    </citation>
    <scope>NUCLEOTIDE SEQUENCE</scope>
    <source>
        <strain evidence="19">CCMP1320</strain>
    </source>
</reference>
<dbReference type="GO" id="GO:0003724">
    <property type="term" value="F:RNA helicase activity"/>
    <property type="evidence" value="ECO:0007669"/>
    <property type="project" value="UniProtKB-EC"/>
</dbReference>
<feature type="compositionally biased region" description="Basic and acidic residues" evidence="14">
    <location>
        <begin position="1"/>
        <end position="10"/>
    </location>
</feature>
<dbReference type="InterPro" id="IPR001650">
    <property type="entry name" value="Helicase_C-like"/>
</dbReference>
<feature type="domain" description="DEAD-box RNA helicase Q" evidence="18">
    <location>
        <begin position="209"/>
        <end position="237"/>
    </location>
</feature>
<dbReference type="SUPFAM" id="SSF52540">
    <property type="entry name" value="P-loop containing nucleoside triphosphate hydrolases"/>
    <property type="match status" value="1"/>
</dbReference>
<feature type="short sequence motif" description="Q motif" evidence="13">
    <location>
        <begin position="209"/>
        <end position="237"/>
    </location>
</feature>
<evidence type="ECO:0000256" key="2">
    <source>
        <dbReference type="ARBA" id="ARBA00022723"/>
    </source>
</evidence>
<feature type="domain" description="Helicase ATP-binding" evidence="16">
    <location>
        <begin position="240"/>
        <end position="424"/>
    </location>
</feature>
<dbReference type="InterPro" id="IPR011545">
    <property type="entry name" value="DEAD/DEAH_box_helicase_dom"/>
</dbReference>
<evidence type="ECO:0000256" key="11">
    <source>
        <dbReference type="ARBA" id="ARBA00047984"/>
    </source>
</evidence>
<keyword evidence="8" id="KW-0067">ATP-binding</keyword>
<name>A0A7S3QQB6_DUNTE</name>
<dbReference type="Pfam" id="PF00270">
    <property type="entry name" value="DEAD"/>
    <property type="match status" value="1"/>
</dbReference>
<comment type="catalytic activity">
    <reaction evidence="11">
        <text>ATP + H2O = ADP + phosphate + H(+)</text>
        <dbReference type="Rhea" id="RHEA:13065"/>
        <dbReference type="ChEBI" id="CHEBI:15377"/>
        <dbReference type="ChEBI" id="CHEBI:15378"/>
        <dbReference type="ChEBI" id="CHEBI:30616"/>
        <dbReference type="ChEBI" id="CHEBI:43474"/>
        <dbReference type="ChEBI" id="CHEBI:456216"/>
        <dbReference type="EC" id="3.6.4.13"/>
    </reaction>
</comment>
<evidence type="ECO:0000259" key="18">
    <source>
        <dbReference type="PROSITE" id="PS51195"/>
    </source>
</evidence>
<dbReference type="FunFam" id="3.40.50.300:FF:000449">
    <property type="entry name" value="Probable ATP-dependent RNA helicase DDX41"/>
    <property type="match status" value="1"/>
</dbReference>
<evidence type="ECO:0000256" key="13">
    <source>
        <dbReference type="PROSITE-ProRule" id="PRU00552"/>
    </source>
</evidence>
<protein>
    <recommendedName>
        <fullName evidence="1">RNA helicase</fullName>
        <ecNumber evidence="1">3.6.4.13</ecNumber>
    </recommendedName>
</protein>
<gene>
    <name evidence="19" type="ORF">DTER00134_LOCUS4980</name>
</gene>
<dbReference type="FunFam" id="3.40.50.300:FF:000657">
    <property type="entry name" value="Probable ATP-dependent RNA helicase DDX41"/>
    <property type="match status" value="1"/>
</dbReference>
<feature type="compositionally biased region" description="Polar residues" evidence="14">
    <location>
        <begin position="11"/>
        <end position="25"/>
    </location>
</feature>
<dbReference type="CDD" id="cd18787">
    <property type="entry name" value="SF2_C_DEAD"/>
    <property type="match status" value="1"/>
</dbReference>
<dbReference type="Pfam" id="PF00271">
    <property type="entry name" value="Helicase_C"/>
    <property type="match status" value="1"/>
</dbReference>
<dbReference type="GO" id="GO:0005737">
    <property type="term" value="C:cytoplasm"/>
    <property type="evidence" value="ECO:0007669"/>
    <property type="project" value="UniProtKB-ARBA"/>
</dbReference>
<evidence type="ECO:0000256" key="12">
    <source>
        <dbReference type="PROSITE-ProRule" id="PRU00047"/>
    </source>
</evidence>
<feature type="domain" description="Helicase C-terminal" evidence="17">
    <location>
        <begin position="435"/>
        <end position="596"/>
    </location>
</feature>
<dbReference type="PROSITE" id="PS51195">
    <property type="entry name" value="Q_MOTIF"/>
    <property type="match status" value="1"/>
</dbReference>
<dbReference type="GO" id="GO:0008270">
    <property type="term" value="F:zinc ion binding"/>
    <property type="evidence" value="ECO:0007669"/>
    <property type="project" value="UniProtKB-KW"/>
</dbReference>
<comment type="similarity">
    <text evidence="10">Belongs to the DEAD box helicase family. DDX41 subfamily.</text>
</comment>
<feature type="region of interest" description="Disordered" evidence="14">
    <location>
        <begin position="1"/>
        <end position="112"/>
    </location>
</feature>
<dbReference type="InterPro" id="IPR014014">
    <property type="entry name" value="RNA_helicase_DEAD_Q_motif"/>
</dbReference>
<accession>A0A7S3QQB6</accession>
<dbReference type="SMART" id="SM00343">
    <property type="entry name" value="ZnF_C2HC"/>
    <property type="match status" value="1"/>
</dbReference>
<evidence type="ECO:0000259" key="17">
    <source>
        <dbReference type="PROSITE" id="PS51194"/>
    </source>
</evidence>
<feature type="domain" description="CCHC-type" evidence="15">
    <location>
        <begin position="614"/>
        <end position="629"/>
    </location>
</feature>
<dbReference type="EMBL" id="HBIP01009078">
    <property type="protein sequence ID" value="CAE0489909.1"/>
    <property type="molecule type" value="Transcribed_RNA"/>
</dbReference>
<evidence type="ECO:0000313" key="19">
    <source>
        <dbReference type="EMBL" id="CAE0489909.1"/>
    </source>
</evidence>
<keyword evidence="9" id="KW-0694">RNA-binding</keyword>
<dbReference type="EC" id="3.6.4.13" evidence="1"/>
<dbReference type="SMART" id="SM00487">
    <property type="entry name" value="DEXDc"/>
    <property type="match status" value="1"/>
</dbReference>
<evidence type="ECO:0000256" key="9">
    <source>
        <dbReference type="ARBA" id="ARBA00022884"/>
    </source>
</evidence>
<keyword evidence="5" id="KW-0378">Hydrolase</keyword>
<dbReference type="Gene3D" id="3.40.50.300">
    <property type="entry name" value="P-loop containing nucleotide triphosphate hydrolases"/>
    <property type="match status" value="2"/>
</dbReference>
<evidence type="ECO:0000256" key="4">
    <source>
        <dbReference type="ARBA" id="ARBA00022771"/>
    </source>
</evidence>
<dbReference type="GO" id="GO:0016787">
    <property type="term" value="F:hydrolase activity"/>
    <property type="evidence" value="ECO:0007669"/>
    <property type="project" value="UniProtKB-KW"/>
</dbReference>
<keyword evidence="7" id="KW-0862">Zinc</keyword>
<keyword evidence="6" id="KW-0347">Helicase</keyword>
<dbReference type="GO" id="GO:0005524">
    <property type="term" value="F:ATP binding"/>
    <property type="evidence" value="ECO:0007669"/>
    <property type="project" value="UniProtKB-KW"/>
</dbReference>
<evidence type="ECO:0000256" key="6">
    <source>
        <dbReference type="ARBA" id="ARBA00022806"/>
    </source>
</evidence>
<dbReference type="PROSITE" id="PS50158">
    <property type="entry name" value="ZF_CCHC"/>
    <property type="match status" value="1"/>
</dbReference>
<feature type="compositionally biased region" description="Basic and acidic residues" evidence="14">
    <location>
        <begin position="86"/>
        <end position="96"/>
    </location>
</feature>
<dbReference type="GO" id="GO:0005634">
    <property type="term" value="C:nucleus"/>
    <property type="evidence" value="ECO:0007669"/>
    <property type="project" value="UniProtKB-ARBA"/>
</dbReference>
<dbReference type="PROSITE" id="PS51192">
    <property type="entry name" value="HELICASE_ATP_BIND_1"/>
    <property type="match status" value="1"/>
</dbReference>
<evidence type="ECO:0000256" key="14">
    <source>
        <dbReference type="SAM" id="MobiDB-lite"/>
    </source>
</evidence>
<evidence type="ECO:0000259" key="16">
    <source>
        <dbReference type="PROSITE" id="PS51192"/>
    </source>
</evidence>
<dbReference type="InterPro" id="IPR027417">
    <property type="entry name" value="P-loop_NTPase"/>
</dbReference>
<keyword evidence="2" id="KW-0479">Metal-binding</keyword>
<feature type="compositionally biased region" description="Acidic residues" evidence="14">
    <location>
        <begin position="49"/>
        <end position="58"/>
    </location>
</feature>
<proteinExistence type="inferred from homology"/>
<evidence type="ECO:0000256" key="8">
    <source>
        <dbReference type="ARBA" id="ARBA00022840"/>
    </source>
</evidence>
<keyword evidence="4 12" id="KW-0863">Zinc-finger</keyword>
<evidence type="ECO:0000259" key="15">
    <source>
        <dbReference type="PROSITE" id="PS50158"/>
    </source>
</evidence>
<dbReference type="InterPro" id="IPR014001">
    <property type="entry name" value="Helicase_ATP-bd"/>
</dbReference>
<dbReference type="AlphaFoldDB" id="A0A7S3QQB6"/>
<evidence type="ECO:0000256" key="3">
    <source>
        <dbReference type="ARBA" id="ARBA00022741"/>
    </source>
</evidence>
<dbReference type="InterPro" id="IPR001878">
    <property type="entry name" value="Znf_CCHC"/>
</dbReference>
<dbReference type="PROSITE" id="PS51194">
    <property type="entry name" value="HELICASE_CTER"/>
    <property type="match status" value="1"/>
</dbReference>
<sequence>MDLDQQRRDSNNGTSTSEPVQQESRPNPPKRYRRTELDEEEERKKNLLEQEDGDDEEYVPLTKRRQMEEQRLRQLLKGGPLSESDDFSREASRDRSVGPPEMPPAGATEGGRPKESLLLAAARAKQNAPEQSKAQAQLEEEADIMKHVLQKNALKAVKELATGTVYTKSMATGWKPPLKYRLMPESERQKIREMFRIIVDGHNVPPPITNFRDMKIPPCVIQQLEAKGIKKPTPIQAQGLPVAMAGRDMIGIAFTGSGKTLVFCLPMILISLQDEMMLPVARNEGPIGLVVCPSRELARQTHDVIVTYCSILAKEGYPELRTMLVMGGIDPKLQYDTLKNGCHMAVCTPGRLKDLLHKKRMTLDICRYICLDEADRMVDGGFEEEMRDILSYFKGQRQTLMFSATMPASIKAFAESALVDPIEVNVGRAGAANLDVIQEVEYVKEEVKLQYLLECLQKTAPPVLVFAENKRDVDAIHEYLLVQGVEAVAIHGDKEQEERERSIDAFKSGEKDVLVATDVASKGLDFAEVQHVINYDMPSEIENYVHRIGRTGRCGKTGVASTFINTRYTDETILLDLKHLLKEAKQRVPHFLLALDDPVEEMEASAAASGFKGCAICGGLGHRATQCPKLQAENRAAVSKNRDFFGKGGFGAEM</sequence>
<evidence type="ECO:0000256" key="10">
    <source>
        <dbReference type="ARBA" id="ARBA00023594"/>
    </source>
</evidence>